<accession>A0A919SNP8</accession>
<evidence type="ECO:0000256" key="4">
    <source>
        <dbReference type="ARBA" id="ARBA00022825"/>
    </source>
</evidence>
<dbReference type="InterPro" id="IPR050131">
    <property type="entry name" value="Peptidase_S8_subtilisin-like"/>
</dbReference>
<evidence type="ECO:0000256" key="7">
    <source>
        <dbReference type="SAM" id="SignalP"/>
    </source>
</evidence>
<evidence type="ECO:0000313" key="10">
    <source>
        <dbReference type="Proteomes" id="UP000681340"/>
    </source>
</evidence>
<evidence type="ECO:0000259" key="8">
    <source>
        <dbReference type="Pfam" id="PF00082"/>
    </source>
</evidence>
<organism evidence="9 10">
    <name type="scientific">Actinoplanes auranticolor</name>
    <dbReference type="NCBI Taxonomy" id="47988"/>
    <lineage>
        <taxon>Bacteria</taxon>
        <taxon>Bacillati</taxon>
        <taxon>Actinomycetota</taxon>
        <taxon>Actinomycetes</taxon>
        <taxon>Micromonosporales</taxon>
        <taxon>Micromonosporaceae</taxon>
        <taxon>Actinoplanes</taxon>
    </lineage>
</organism>
<gene>
    <name evidence="9" type="ORF">Aau02nite_66240</name>
</gene>
<evidence type="ECO:0000313" key="9">
    <source>
        <dbReference type="EMBL" id="GIM75500.1"/>
    </source>
</evidence>
<dbReference type="PROSITE" id="PS00136">
    <property type="entry name" value="SUBTILASE_ASP"/>
    <property type="match status" value="1"/>
</dbReference>
<sequence>MPVPGRRLLAATFALLTTVVVWPTPARADQQRDQQWYLKSLRIAEAHRTTQGKGVTVAVIDSGVWDGHPDLAGAVLPGFNVLGKGDGRNDLEGHGTGIAGIIAARGRSGGRGVLGVAPAAEILPVSPAGSPLVVAKAIDWSVEHGAKVINMSFLTGGTEGLAAAVKRAADADVVLVAGSGNDGEAGGDSEYPAAYPEVIAVGAVDRKGKIASFSHQGPQLDLVAPGVDVAVANGDPDREYERVQGTSISTAIVSGAAALIRAEHPELSAAQVVEVLEKTAVDKGPAGRDDAYGFGELDVLAALDAAAAVTPGPAASRAATVPNSGTDREDDGLPVMAIGGVGLLVLLGAVVALVVGVRRGRA</sequence>
<dbReference type="PROSITE" id="PS51892">
    <property type="entry name" value="SUBTILASE"/>
    <property type="match status" value="1"/>
</dbReference>
<feature type="active site" description="Charge relay system" evidence="5">
    <location>
        <position position="94"/>
    </location>
</feature>
<dbReference type="InterPro" id="IPR022398">
    <property type="entry name" value="Peptidase_S8_His-AS"/>
</dbReference>
<dbReference type="InterPro" id="IPR036852">
    <property type="entry name" value="Peptidase_S8/S53_dom_sf"/>
</dbReference>
<feature type="chain" id="PRO_5038077341" evidence="7">
    <location>
        <begin position="29"/>
        <end position="362"/>
    </location>
</feature>
<dbReference type="GO" id="GO:0006508">
    <property type="term" value="P:proteolysis"/>
    <property type="evidence" value="ECO:0007669"/>
    <property type="project" value="UniProtKB-KW"/>
</dbReference>
<protein>
    <submittedName>
        <fullName evidence="9">Type VII secretion-associated serine protease</fullName>
    </submittedName>
</protein>
<feature type="signal peptide" evidence="7">
    <location>
        <begin position="1"/>
        <end position="28"/>
    </location>
</feature>
<keyword evidence="6" id="KW-0812">Transmembrane</keyword>
<dbReference type="Gene3D" id="3.40.50.200">
    <property type="entry name" value="Peptidase S8/S53 domain"/>
    <property type="match status" value="1"/>
</dbReference>
<keyword evidence="10" id="KW-1185">Reference proteome</keyword>
<keyword evidence="3 5" id="KW-0378">Hydrolase</keyword>
<dbReference type="GO" id="GO:0004252">
    <property type="term" value="F:serine-type endopeptidase activity"/>
    <property type="evidence" value="ECO:0007669"/>
    <property type="project" value="UniProtKB-UniRule"/>
</dbReference>
<feature type="domain" description="Peptidase S8/S53" evidence="8">
    <location>
        <begin position="52"/>
        <end position="295"/>
    </location>
</feature>
<feature type="transmembrane region" description="Helical" evidence="6">
    <location>
        <begin position="333"/>
        <end position="357"/>
    </location>
</feature>
<evidence type="ECO:0000256" key="1">
    <source>
        <dbReference type="ARBA" id="ARBA00011073"/>
    </source>
</evidence>
<keyword evidence="2 5" id="KW-0645">Protease</keyword>
<evidence type="ECO:0000256" key="6">
    <source>
        <dbReference type="SAM" id="Phobius"/>
    </source>
</evidence>
<dbReference type="EMBL" id="BOQL01000057">
    <property type="protein sequence ID" value="GIM75500.1"/>
    <property type="molecule type" value="Genomic_DNA"/>
</dbReference>
<dbReference type="InterPro" id="IPR000209">
    <property type="entry name" value="Peptidase_S8/S53_dom"/>
</dbReference>
<dbReference type="PROSITE" id="PS00137">
    <property type="entry name" value="SUBTILASE_HIS"/>
    <property type="match status" value="1"/>
</dbReference>
<dbReference type="InterPro" id="IPR015500">
    <property type="entry name" value="Peptidase_S8_subtilisin-rel"/>
</dbReference>
<keyword evidence="4 5" id="KW-0720">Serine protease</keyword>
<reference evidence="9" key="1">
    <citation type="submission" date="2021-03" db="EMBL/GenBank/DDBJ databases">
        <title>Whole genome shotgun sequence of Actinoplanes auranticolor NBRC 12245.</title>
        <authorList>
            <person name="Komaki H."/>
            <person name="Tamura T."/>
        </authorList>
    </citation>
    <scope>NUCLEOTIDE SEQUENCE</scope>
    <source>
        <strain evidence="9">NBRC 12245</strain>
    </source>
</reference>
<dbReference type="SUPFAM" id="SSF52743">
    <property type="entry name" value="Subtilisin-like"/>
    <property type="match status" value="1"/>
</dbReference>
<dbReference type="PANTHER" id="PTHR43806:SF11">
    <property type="entry name" value="CEREVISIN-RELATED"/>
    <property type="match status" value="1"/>
</dbReference>
<dbReference type="AlphaFoldDB" id="A0A919SNP8"/>
<dbReference type="PRINTS" id="PR00723">
    <property type="entry name" value="SUBTILISIN"/>
</dbReference>
<keyword evidence="6" id="KW-1133">Transmembrane helix</keyword>
<comment type="caution">
    <text evidence="9">The sequence shown here is derived from an EMBL/GenBank/DDBJ whole genome shotgun (WGS) entry which is preliminary data.</text>
</comment>
<evidence type="ECO:0000256" key="2">
    <source>
        <dbReference type="ARBA" id="ARBA00022670"/>
    </source>
</evidence>
<dbReference type="PANTHER" id="PTHR43806">
    <property type="entry name" value="PEPTIDASE S8"/>
    <property type="match status" value="1"/>
</dbReference>
<feature type="active site" description="Charge relay system" evidence="5">
    <location>
        <position position="247"/>
    </location>
</feature>
<dbReference type="Proteomes" id="UP000681340">
    <property type="component" value="Unassembled WGS sequence"/>
</dbReference>
<dbReference type="InterPro" id="IPR023827">
    <property type="entry name" value="Peptidase_S8_Asp-AS"/>
</dbReference>
<dbReference type="Pfam" id="PF00082">
    <property type="entry name" value="Peptidase_S8"/>
    <property type="match status" value="1"/>
</dbReference>
<keyword evidence="6" id="KW-0472">Membrane</keyword>
<proteinExistence type="inferred from homology"/>
<evidence type="ECO:0000256" key="5">
    <source>
        <dbReference type="PROSITE-ProRule" id="PRU01240"/>
    </source>
</evidence>
<comment type="similarity">
    <text evidence="1 5">Belongs to the peptidase S8 family.</text>
</comment>
<name>A0A919SNP8_9ACTN</name>
<feature type="active site" description="Charge relay system" evidence="5">
    <location>
        <position position="61"/>
    </location>
</feature>
<keyword evidence="7" id="KW-0732">Signal</keyword>
<evidence type="ECO:0000256" key="3">
    <source>
        <dbReference type="ARBA" id="ARBA00022801"/>
    </source>
</evidence>
<dbReference type="RefSeq" id="WP_212992499.1">
    <property type="nucleotide sequence ID" value="NZ_BAABEA010000003.1"/>
</dbReference>